<keyword evidence="3" id="KW-1185">Reference proteome</keyword>
<dbReference type="EMBL" id="JAPFFF010000018">
    <property type="protein sequence ID" value="KAK8860720.1"/>
    <property type="molecule type" value="Genomic_DNA"/>
</dbReference>
<comment type="caution">
    <text evidence="2">The sequence shown here is derived from an EMBL/GenBank/DDBJ whole genome shotgun (WGS) entry which is preliminary data.</text>
</comment>
<dbReference type="Pfam" id="PF03637">
    <property type="entry name" value="Mob1_phocein"/>
    <property type="match status" value="1"/>
</dbReference>
<gene>
    <name evidence="2" type="ORF">M9Y10_012385</name>
</gene>
<feature type="region of interest" description="Disordered" evidence="1">
    <location>
        <begin position="1"/>
        <end position="21"/>
    </location>
</feature>
<accession>A0ABR2IDR1</accession>
<proteinExistence type="predicted"/>
<protein>
    <submittedName>
        <fullName evidence="2">Mitotic exit network component</fullName>
    </submittedName>
</protein>
<dbReference type="PANTHER" id="PTHR22599">
    <property type="entry name" value="MPS ONE BINDER KINASE ACTIVATOR-LIKE MOB"/>
    <property type="match status" value="1"/>
</dbReference>
<dbReference type="Proteomes" id="UP001470230">
    <property type="component" value="Unassembled WGS sequence"/>
</dbReference>
<dbReference type="SUPFAM" id="SSF101152">
    <property type="entry name" value="Mob1/phocein"/>
    <property type="match status" value="1"/>
</dbReference>
<dbReference type="InterPro" id="IPR036703">
    <property type="entry name" value="MOB_kinase_act_sf"/>
</dbReference>
<name>A0ABR2IDR1_9EUKA</name>
<sequence>MNLIQNHNNIENTQTFRSTKRHDRHYTKSNGVDYIPSPIEGIDFDLIISLPHGENLMEWYAYNVFDFHRQVSMLFSTISEYCTCKTCPRMTAGSGYQYLWSEGIPSPIDMPAPNYIWRLLNLIENQLDDENIFPSSQNKPFPDNIEKIVKNIMKRLFRVYAHFYYHHINHFLQLKVAKELDTSFIHFIRFNNKYKLIQPQQLEPLSNLISNIIS</sequence>
<dbReference type="Gene3D" id="1.20.140.30">
    <property type="entry name" value="MOB kinase activator"/>
    <property type="match status" value="1"/>
</dbReference>
<dbReference type="InterPro" id="IPR005301">
    <property type="entry name" value="MOB_kinase_act_fam"/>
</dbReference>
<evidence type="ECO:0000313" key="2">
    <source>
        <dbReference type="EMBL" id="KAK8860720.1"/>
    </source>
</evidence>
<reference evidence="2 3" key="1">
    <citation type="submission" date="2024-04" db="EMBL/GenBank/DDBJ databases">
        <title>Tritrichomonas musculus Genome.</title>
        <authorList>
            <person name="Alves-Ferreira E."/>
            <person name="Grigg M."/>
            <person name="Lorenzi H."/>
            <person name="Galac M."/>
        </authorList>
    </citation>
    <scope>NUCLEOTIDE SEQUENCE [LARGE SCALE GENOMIC DNA]</scope>
    <source>
        <strain evidence="2 3">EAF2021</strain>
    </source>
</reference>
<evidence type="ECO:0000313" key="3">
    <source>
        <dbReference type="Proteomes" id="UP001470230"/>
    </source>
</evidence>
<evidence type="ECO:0000256" key="1">
    <source>
        <dbReference type="SAM" id="MobiDB-lite"/>
    </source>
</evidence>
<organism evidence="2 3">
    <name type="scientific">Tritrichomonas musculus</name>
    <dbReference type="NCBI Taxonomy" id="1915356"/>
    <lineage>
        <taxon>Eukaryota</taxon>
        <taxon>Metamonada</taxon>
        <taxon>Parabasalia</taxon>
        <taxon>Tritrichomonadida</taxon>
        <taxon>Tritrichomonadidae</taxon>
        <taxon>Tritrichomonas</taxon>
    </lineage>
</organism>
<dbReference type="SMART" id="SM01388">
    <property type="entry name" value="Mob1_phocein"/>
    <property type="match status" value="1"/>
</dbReference>
<feature type="compositionally biased region" description="Polar residues" evidence="1">
    <location>
        <begin position="1"/>
        <end position="17"/>
    </location>
</feature>